<dbReference type="EMBL" id="AMGM01000007">
    <property type="protein sequence ID" value="EKB50605.1"/>
    <property type="molecule type" value="Genomic_DNA"/>
</dbReference>
<accession>K1L2G5</accession>
<proteinExistence type="inferred from homology"/>
<dbReference type="InterPro" id="IPR021520">
    <property type="entry name" value="Stealth_CR2"/>
</dbReference>
<evidence type="ECO:0000256" key="2">
    <source>
        <dbReference type="ARBA" id="ARBA00022679"/>
    </source>
</evidence>
<feature type="domain" description="Stealth protein CR1 conserved region 1" evidence="5">
    <location>
        <begin position="27"/>
        <end position="52"/>
    </location>
</feature>
<evidence type="ECO:0000259" key="5">
    <source>
        <dbReference type="Pfam" id="PF17101"/>
    </source>
</evidence>
<name>K1L2G5_CECL9</name>
<dbReference type="GO" id="GO:0000271">
    <property type="term" value="P:polysaccharide biosynthetic process"/>
    <property type="evidence" value="ECO:0007669"/>
    <property type="project" value="UniProtKB-KW"/>
</dbReference>
<dbReference type="PANTHER" id="PTHR24045">
    <property type="match status" value="1"/>
</dbReference>
<keyword evidence="3" id="KW-0270">Exopolysaccharide synthesis</keyword>
<keyword evidence="7" id="KW-1185">Reference proteome</keyword>
<dbReference type="InterPro" id="IPR047141">
    <property type="entry name" value="Stealth"/>
</dbReference>
<evidence type="ECO:0000313" key="6">
    <source>
        <dbReference type="EMBL" id="EKB50605.1"/>
    </source>
</evidence>
<evidence type="ECO:0000256" key="1">
    <source>
        <dbReference type="ARBA" id="ARBA00007583"/>
    </source>
</evidence>
<dbReference type="PATRIC" id="fig|1225176.3.peg.866"/>
<evidence type="ECO:0000313" key="7">
    <source>
        <dbReference type="Proteomes" id="UP000004478"/>
    </source>
</evidence>
<dbReference type="Pfam" id="PF11380">
    <property type="entry name" value="Stealth_CR2"/>
    <property type="match status" value="1"/>
</dbReference>
<evidence type="ECO:0000259" key="4">
    <source>
        <dbReference type="Pfam" id="PF11380"/>
    </source>
</evidence>
<dbReference type="PANTHER" id="PTHR24045:SF0">
    <property type="entry name" value="N-ACETYLGLUCOSAMINE-1-PHOSPHOTRANSFERASE SUBUNITS ALPHA_BETA"/>
    <property type="match status" value="1"/>
</dbReference>
<comment type="similarity">
    <text evidence="1">Belongs to the stealth family.</text>
</comment>
<dbReference type="EC" id="2.7.-.-" evidence="6"/>
<dbReference type="InterPro" id="IPR031358">
    <property type="entry name" value="Stealth_CR1"/>
</dbReference>
<organism evidence="6 7">
    <name type="scientific">Cecembia lonarensis (strain CCUG 58316 / KCTC 22772 / LW9)</name>
    <dbReference type="NCBI Taxonomy" id="1225176"/>
    <lineage>
        <taxon>Bacteria</taxon>
        <taxon>Pseudomonadati</taxon>
        <taxon>Bacteroidota</taxon>
        <taxon>Cytophagia</taxon>
        <taxon>Cytophagales</taxon>
        <taxon>Cyclobacteriaceae</taxon>
        <taxon>Cecembia</taxon>
    </lineage>
</organism>
<sequence>MEACGENPPKVQRDSLMLMKDRSPENPIDAVITWVDGEDPKHQAKMNAVLQGKSRNYIPGAEETRFGNANELQYSVLSIFKFASFIRKVFIVTDEQHPDIHNTIEKFFPERSKHVQFVDHREIFAGFEQYLPTFNSRSIEAMLWRIPEISDQFIFLSDDMFLIKPLKPEDLFLQNRPVMRGTWLFRPVLRNLWNKLKIKFHHGFLNHKEFQPKPSFHLGQWNAAEILGFKSRYFFSSHTPHTVNRIKAASYFKENPEVLKNQIKHRFRHFSQFNCAAFYYHLEILSGNKNFSTPSFVFMHPSGRYSGYIDKKLKKCETDPNALFLNIQSLELCSQDEQERIISWLEKKLQPSTKSK</sequence>
<comment type="caution">
    <text evidence="6">The sequence shown here is derived from an EMBL/GenBank/DDBJ whole genome shotgun (WGS) entry which is preliminary data.</text>
</comment>
<dbReference type="GO" id="GO:0016772">
    <property type="term" value="F:transferase activity, transferring phosphorus-containing groups"/>
    <property type="evidence" value="ECO:0007669"/>
    <property type="project" value="InterPro"/>
</dbReference>
<feature type="domain" description="Stealth protein CR2 conserved region 2" evidence="4">
    <location>
        <begin position="65"/>
        <end position="175"/>
    </location>
</feature>
<keyword evidence="2 6" id="KW-0808">Transferase</keyword>
<gene>
    <name evidence="6" type="primary">sacB</name>
    <name evidence="6" type="ORF">B879_00808</name>
</gene>
<dbReference type="AlphaFoldDB" id="K1L2G5"/>
<protein>
    <submittedName>
        <fullName evidence="6">Capsular polysaccharide phosphotransferase SacB</fullName>
        <ecNumber evidence="6">2.7.-.-</ecNumber>
    </submittedName>
</protein>
<dbReference type="Proteomes" id="UP000004478">
    <property type="component" value="Unassembled WGS sequence"/>
</dbReference>
<dbReference type="Pfam" id="PF17101">
    <property type="entry name" value="Stealth_CR1"/>
    <property type="match status" value="1"/>
</dbReference>
<evidence type="ECO:0000256" key="3">
    <source>
        <dbReference type="ARBA" id="ARBA00023169"/>
    </source>
</evidence>
<reference evidence="6 7" key="1">
    <citation type="journal article" date="2012" name="J. Bacteriol.">
        <title>Draft Genome Sequence of Cecembia lonarensis Strain LW9T, Isolated from Lonar Lake, a Haloalkaline Lake in India.</title>
        <authorList>
            <person name="Shivaji S."/>
            <person name="Ara S."/>
            <person name="Singh A."/>
            <person name="Pinnaka A.K."/>
        </authorList>
    </citation>
    <scope>NUCLEOTIDE SEQUENCE [LARGE SCALE GENOMIC DNA]</scope>
    <source>
        <strain evidence="6 7">LW9</strain>
    </source>
</reference>